<dbReference type="InterPro" id="IPR041016">
    <property type="entry name" value="BD_b_sandwich"/>
</dbReference>
<gene>
    <name evidence="4" type="ORF">Bdt_0987</name>
</gene>
<dbReference type="AlphaFoldDB" id="K7ZEN6"/>
<evidence type="ECO:0000313" key="5">
    <source>
        <dbReference type="Proteomes" id="UP000010074"/>
    </source>
</evidence>
<dbReference type="KEGG" id="bbat:Bdt_0987"/>
<accession>K7ZEN6</accession>
<reference evidence="4 5" key="1">
    <citation type="journal article" date="2012" name="BMC Genomics">
        <title>Genome analysis of a simultaneously predatory and prey-independent, novel Bdellovibrio bacteriovorus from the River Tiber, supports in silico predictions of both ancient and recent lateral gene transfer from diverse bacteria.</title>
        <authorList>
            <person name="Hobley L."/>
            <person name="Lerner T.R."/>
            <person name="Williams L.E."/>
            <person name="Lambert C."/>
            <person name="Till R."/>
            <person name="Milner D.S."/>
            <person name="Basford S.M."/>
            <person name="Capeness M.J."/>
            <person name="Fenton A.K."/>
            <person name="Atterbury R.J."/>
            <person name="Harris M.A."/>
            <person name="Sockett R.E."/>
        </authorList>
    </citation>
    <scope>NUCLEOTIDE SEQUENCE [LARGE SCALE GENOMIC DNA]</scope>
    <source>
        <strain evidence="4 5">Tiberius</strain>
    </source>
</reference>
<feature type="signal peptide" evidence="2">
    <location>
        <begin position="1"/>
        <end position="23"/>
    </location>
</feature>
<dbReference type="Pfam" id="PF18820">
    <property type="entry name" value="BD_b_sandwich"/>
    <property type="match status" value="1"/>
</dbReference>
<dbReference type="CDD" id="cd04508">
    <property type="entry name" value="Tudor_SF"/>
    <property type="match status" value="1"/>
</dbReference>
<dbReference type="Proteomes" id="UP000010074">
    <property type="component" value="Chromosome"/>
</dbReference>
<sequence>MKNTQWVAGLLAAVTLIQASAHAEIISDLPGFDDGGSQGQTFRPPPPPMPDQGVTRQYTDVANLDQISRKSGGEAYRFNLVQPTVLKYLELKVQSSRLKIHEATVMTVSGQRYMIREFHNSNVLESGTVLTSENLNLNEDIRTIELRMESYSNAATISLKAVGDRAVPRLSVQRPVIVAPPTTPSQPNRPTQPSQPSRPVDTRLSSGDVVVSVSSQGKYYDGRVVEVYQNGKVLVRDNDDGKTYVRDISTVGKRISCASNGLCEGENVMAYPVGTQSKNYMGKVMAIYSNNMVKMRDEDDGKEYFRDIKVIHRKLNCLESLCVKDRVLSRSNDGSKYYGGKIEEIYSNGMFAVRDDDDSKVYLRVSQNLFKSVQCHSSGLCIKDRVMSKSTDKYYFGTVTGVYSNGLIYVRDDDDGKSYARQQNVVFKEVKCANGFCRGDRVLSTLSNGRYYAGRVEGAYSGGMISVRDDDDGKVYVRPHTVLSRAR</sequence>
<evidence type="ECO:0000259" key="3">
    <source>
        <dbReference type="Pfam" id="PF18820"/>
    </source>
</evidence>
<feature type="region of interest" description="Disordered" evidence="1">
    <location>
        <begin position="34"/>
        <end position="53"/>
    </location>
</feature>
<dbReference type="OrthoDB" id="5288801at2"/>
<name>K7ZEN6_BDEBC</name>
<evidence type="ECO:0000313" key="4">
    <source>
        <dbReference type="EMBL" id="AFY00687.1"/>
    </source>
</evidence>
<dbReference type="PATRIC" id="fig|1069642.3.peg.972"/>
<feature type="chain" id="PRO_5003914198" description="Bdellovibrio beta-sandwich domain-containing protein" evidence="2">
    <location>
        <begin position="24"/>
        <end position="487"/>
    </location>
</feature>
<proteinExistence type="predicted"/>
<keyword evidence="2" id="KW-0732">Signal</keyword>
<evidence type="ECO:0000256" key="2">
    <source>
        <dbReference type="SAM" id="SignalP"/>
    </source>
</evidence>
<feature type="compositionally biased region" description="Polar residues" evidence="1">
    <location>
        <begin position="185"/>
        <end position="197"/>
    </location>
</feature>
<dbReference type="RefSeq" id="WP_015090156.1">
    <property type="nucleotide sequence ID" value="NC_019567.1"/>
</dbReference>
<dbReference type="STRING" id="1069642.Bdt_0987"/>
<feature type="region of interest" description="Disordered" evidence="1">
    <location>
        <begin position="178"/>
        <end position="207"/>
    </location>
</feature>
<feature type="domain" description="Bdellovibrio beta-sandwich" evidence="3">
    <location>
        <begin position="54"/>
        <end position="177"/>
    </location>
</feature>
<dbReference type="HOGENOM" id="CLU_529626_0_0_7"/>
<dbReference type="Gene3D" id="2.30.30.140">
    <property type="match status" value="1"/>
</dbReference>
<evidence type="ECO:0000256" key="1">
    <source>
        <dbReference type="SAM" id="MobiDB-lite"/>
    </source>
</evidence>
<organism evidence="4 5">
    <name type="scientific">Bdellovibrio bacteriovorus str. Tiberius</name>
    <dbReference type="NCBI Taxonomy" id="1069642"/>
    <lineage>
        <taxon>Bacteria</taxon>
        <taxon>Pseudomonadati</taxon>
        <taxon>Bdellovibrionota</taxon>
        <taxon>Bdellovibrionia</taxon>
        <taxon>Bdellovibrionales</taxon>
        <taxon>Pseudobdellovibrionaceae</taxon>
        <taxon>Bdellovibrio</taxon>
    </lineage>
</organism>
<dbReference type="EMBL" id="CP002930">
    <property type="protein sequence ID" value="AFY00687.1"/>
    <property type="molecule type" value="Genomic_DNA"/>
</dbReference>
<protein>
    <recommendedName>
        <fullName evidence="3">Bdellovibrio beta-sandwich domain-containing protein</fullName>
    </recommendedName>
</protein>